<dbReference type="AlphaFoldDB" id="A0A8K0KFD2"/>
<comment type="caution">
    <text evidence="2">The sequence shown here is derived from an EMBL/GenBank/DDBJ whole genome shotgun (WGS) entry which is preliminary data.</text>
</comment>
<evidence type="ECO:0000256" key="1">
    <source>
        <dbReference type="RuleBase" id="RU367089"/>
    </source>
</evidence>
<dbReference type="GO" id="GO:0016020">
    <property type="term" value="C:membrane"/>
    <property type="evidence" value="ECO:0007669"/>
    <property type="project" value="UniProtKB-SubCell"/>
</dbReference>
<keyword evidence="3" id="KW-1185">Reference proteome</keyword>
<dbReference type="GO" id="GO:0007029">
    <property type="term" value="P:endoplasmic reticulum organization"/>
    <property type="evidence" value="ECO:0007669"/>
    <property type="project" value="TreeGrafter"/>
</dbReference>
<comment type="subcellular location">
    <subcellularLocation>
        <location evidence="1">Membrane</location>
        <topology evidence="1">Multi-pass membrane protein</topology>
    </subcellularLocation>
</comment>
<sequence length="114" mass="12964">MASDYLNCLVHIIELGNGLVTFQMRGLEFRGTYCQQREVEAISEGVEENDGCCCCELGHFPHMLSMNAAFSQRWLAWEVTAANYILEGYSISDNSAVSMLQVFDFRKVLITYYV</sequence>
<accession>A0A8K0KFD2</accession>
<dbReference type="EMBL" id="KZ308718">
    <property type="protein sequence ID" value="KAG8233457.1"/>
    <property type="molecule type" value="Genomic_DNA"/>
</dbReference>
<evidence type="ECO:0000313" key="2">
    <source>
        <dbReference type="EMBL" id="KAG8233457.1"/>
    </source>
</evidence>
<dbReference type="GO" id="GO:0005783">
    <property type="term" value="C:endoplasmic reticulum"/>
    <property type="evidence" value="ECO:0007669"/>
    <property type="project" value="TreeGrafter"/>
</dbReference>
<gene>
    <name evidence="2" type="ORF">J437_LFUL010568</name>
</gene>
<reference evidence="2" key="1">
    <citation type="submission" date="2013-04" db="EMBL/GenBank/DDBJ databases">
        <authorList>
            <person name="Qu J."/>
            <person name="Murali S.C."/>
            <person name="Bandaranaike D."/>
            <person name="Bellair M."/>
            <person name="Blankenburg K."/>
            <person name="Chao H."/>
            <person name="Dinh H."/>
            <person name="Doddapaneni H."/>
            <person name="Downs B."/>
            <person name="Dugan-Rocha S."/>
            <person name="Elkadiri S."/>
            <person name="Gnanaolivu R.D."/>
            <person name="Hernandez B."/>
            <person name="Javaid M."/>
            <person name="Jayaseelan J.C."/>
            <person name="Lee S."/>
            <person name="Li M."/>
            <person name="Ming W."/>
            <person name="Munidasa M."/>
            <person name="Muniz J."/>
            <person name="Nguyen L."/>
            <person name="Ongeri F."/>
            <person name="Osuji N."/>
            <person name="Pu L.-L."/>
            <person name="Puazo M."/>
            <person name="Qu C."/>
            <person name="Quiroz J."/>
            <person name="Raj R."/>
            <person name="Weissenberger G."/>
            <person name="Xin Y."/>
            <person name="Zou X."/>
            <person name="Han Y."/>
            <person name="Richards S."/>
            <person name="Worley K."/>
            <person name="Muzny D."/>
            <person name="Gibbs R."/>
        </authorList>
    </citation>
    <scope>NUCLEOTIDE SEQUENCE</scope>
    <source>
        <strain evidence="2">Sampled in the wild</strain>
    </source>
</reference>
<organism evidence="2 3">
    <name type="scientific">Ladona fulva</name>
    <name type="common">Scarce chaser dragonfly</name>
    <name type="synonym">Libellula fulva</name>
    <dbReference type="NCBI Taxonomy" id="123851"/>
    <lineage>
        <taxon>Eukaryota</taxon>
        <taxon>Metazoa</taxon>
        <taxon>Ecdysozoa</taxon>
        <taxon>Arthropoda</taxon>
        <taxon>Hexapoda</taxon>
        <taxon>Insecta</taxon>
        <taxon>Pterygota</taxon>
        <taxon>Palaeoptera</taxon>
        <taxon>Odonata</taxon>
        <taxon>Epiprocta</taxon>
        <taxon>Anisoptera</taxon>
        <taxon>Libelluloidea</taxon>
        <taxon>Libellulidae</taxon>
        <taxon>Ladona</taxon>
    </lineage>
</organism>
<proteinExistence type="inferred from homology"/>
<feature type="non-terminal residue" evidence="2">
    <location>
        <position position="114"/>
    </location>
</feature>
<dbReference type="Proteomes" id="UP000792457">
    <property type="component" value="Unassembled WGS sequence"/>
</dbReference>
<evidence type="ECO:0000313" key="3">
    <source>
        <dbReference type="Proteomes" id="UP000792457"/>
    </source>
</evidence>
<dbReference type="OrthoDB" id="10037631at2759"/>
<name>A0A8K0KFD2_LADFU</name>
<dbReference type="PANTHER" id="PTHR12372:SF7">
    <property type="entry name" value="PROTEIN PECANEX"/>
    <property type="match status" value="1"/>
</dbReference>
<protein>
    <recommendedName>
        <fullName evidence="1">Pecanex-like protein</fullName>
    </recommendedName>
</protein>
<comment type="similarity">
    <text evidence="1">Belongs to the pecanex family.</text>
</comment>
<dbReference type="InterPro" id="IPR039797">
    <property type="entry name" value="Pecanex"/>
</dbReference>
<dbReference type="PANTHER" id="PTHR12372">
    <property type="entry name" value="PECANEX"/>
    <property type="match status" value="1"/>
</dbReference>
<reference evidence="2" key="2">
    <citation type="submission" date="2017-10" db="EMBL/GenBank/DDBJ databases">
        <title>Ladona fulva Genome sequencing and assembly.</title>
        <authorList>
            <person name="Murali S."/>
            <person name="Richards S."/>
            <person name="Bandaranaike D."/>
            <person name="Bellair M."/>
            <person name="Blankenburg K."/>
            <person name="Chao H."/>
            <person name="Dinh H."/>
            <person name="Doddapaneni H."/>
            <person name="Dugan-Rocha S."/>
            <person name="Elkadiri S."/>
            <person name="Gnanaolivu R."/>
            <person name="Hernandez B."/>
            <person name="Skinner E."/>
            <person name="Javaid M."/>
            <person name="Lee S."/>
            <person name="Li M."/>
            <person name="Ming W."/>
            <person name="Munidasa M."/>
            <person name="Muniz J."/>
            <person name="Nguyen L."/>
            <person name="Hughes D."/>
            <person name="Osuji N."/>
            <person name="Pu L.-L."/>
            <person name="Puazo M."/>
            <person name="Qu C."/>
            <person name="Quiroz J."/>
            <person name="Raj R."/>
            <person name="Weissenberger G."/>
            <person name="Xin Y."/>
            <person name="Zou X."/>
            <person name="Han Y."/>
            <person name="Worley K."/>
            <person name="Muzny D."/>
            <person name="Gibbs R."/>
        </authorList>
    </citation>
    <scope>NUCLEOTIDE SEQUENCE</scope>
    <source>
        <strain evidence="2">Sampled in the wild</strain>
    </source>
</reference>